<evidence type="ECO:0000313" key="1">
    <source>
        <dbReference type="EMBL" id="CAD8215593.1"/>
    </source>
</evidence>
<evidence type="ECO:0000313" key="2">
    <source>
        <dbReference type="Proteomes" id="UP000683925"/>
    </source>
</evidence>
<gene>
    <name evidence="1" type="ORF">POCTA_138.1.T3460001</name>
</gene>
<dbReference type="PANTHER" id="PTHR45333:SF1">
    <property type="entry name" value="CHROMOSOME UNDETERMINED SCAFFOLD_625, WHOLE GENOME SHOTGUN SEQUENCE"/>
    <property type="match status" value="1"/>
</dbReference>
<dbReference type="Proteomes" id="UP000683925">
    <property type="component" value="Unassembled WGS sequence"/>
</dbReference>
<dbReference type="PANTHER" id="PTHR45333">
    <property type="entry name" value="MEMBRANE PROTEIN-RELATED"/>
    <property type="match status" value="1"/>
</dbReference>
<reference evidence="1" key="1">
    <citation type="submission" date="2021-01" db="EMBL/GenBank/DDBJ databases">
        <authorList>
            <consortium name="Genoscope - CEA"/>
            <person name="William W."/>
        </authorList>
    </citation>
    <scope>NUCLEOTIDE SEQUENCE</scope>
</reference>
<dbReference type="AlphaFoldDB" id="A0A8S1YNY5"/>
<dbReference type="OrthoDB" id="312284at2759"/>
<proteinExistence type="predicted"/>
<dbReference type="EMBL" id="CAJJDP010000350">
    <property type="protein sequence ID" value="CAD8215593.1"/>
    <property type="molecule type" value="Genomic_DNA"/>
</dbReference>
<organism evidence="1 2">
    <name type="scientific">Paramecium octaurelia</name>
    <dbReference type="NCBI Taxonomy" id="43137"/>
    <lineage>
        <taxon>Eukaryota</taxon>
        <taxon>Sar</taxon>
        <taxon>Alveolata</taxon>
        <taxon>Ciliophora</taxon>
        <taxon>Intramacronucleata</taxon>
        <taxon>Oligohymenophorea</taxon>
        <taxon>Peniculida</taxon>
        <taxon>Parameciidae</taxon>
        <taxon>Paramecium</taxon>
    </lineage>
</organism>
<keyword evidence="2" id="KW-1185">Reference proteome</keyword>
<sequence length="115" mass="13709">MQCEKDCVGELYKVLALSKEVDEVVLPFLLNYLKKERIQDCLLFLSQDQNKFLLDIESQKVENQSQLEKEQTLNGEKNIKRIMDVLKKVRDHDFNTQDYSMNDYEEFKKDLITKI</sequence>
<accession>A0A8S1YNY5</accession>
<protein>
    <submittedName>
        <fullName evidence="1">Uncharacterized protein</fullName>
    </submittedName>
</protein>
<comment type="caution">
    <text evidence="1">The sequence shown here is derived from an EMBL/GenBank/DDBJ whole genome shotgun (WGS) entry which is preliminary data.</text>
</comment>
<dbReference type="OMA" id="DYSMNDY"/>
<name>A0A8S1YNY5_PAROT</name>